<protein>
    <submittedName>
        <fullName evidence="4">Glucokinase</fullName>
        <ecNumber evidence="4">2.7.1.2</ecNumber>
    </submittedName>
</protein>
<dbReference type="GO" id="GO:0006096">
    <property type="term" value="P:glycolytic process"/>
    <property type="evidence" value="ECO:0007669"/>
    <property type="project" value="InterPro"/>
</dbReference>
<reference evidence="5" key="1">
    <citation type="submission" date="2017-05" db="EMBL/GenBank/DDBJ databases">
        <authorList>
            <person name="Rodrigo-Torres L."/>
            <person name="Arahal R. D."/>
            <person name="Lucena T."/>
        </authorList>
    </citation>
    <scope>NUCLEOTIDE SEQUENCE [LARGE SCALE GENOMIC DNA]</scope>
    <source>
        <strain evidence="5">CECT 8489</strain>
    </source>
</reference>
<dbReference type="Gene3D" id="3.40.367.20">
    <property type="match status" value="1"/>
</dbReference>
<dbReference type="AlphaFoldDB" id="A0A238IW98"/>
<evidence type="ECO:0000256" key="3">
    <source>
        <dbReference type="RuleBase" id="RU004046"/>
    </source>
</evidence>
<evidence type="ECO:0000313" key="5">
    <source>
        <dbReference type="Proteomes" id="UP000201838"/>
    </source>
</evidence>
<sequence>MTQTPASRTLLVADVGGTNTRVALASGGGLRTDTIHRYKNASYPGLETVLRAYMEEQKVSDIDGVSVAVAGPVRDGRGVMTNLDWSIDREALMRATGAAQAAVLNDLQAQGHALGHIDEANLRNVVTGPATLPNSSRLVIGVGTGFNAAPVHDTLQGRFVPPSEAGHANLPIRTQDDLELCHFVETAHGFPAIEDVLSGRGLERVYRWHATKAGAHTERAAADIMAACNTGDDDIAAAAVGSFVRILGTVCGNLSLVHLPFGGVYLVGGVARAMAPHMQAFEFTEAFRDKGRFAGFMQNFAVHIVEDDFAALTGLIAHLEN</sequence>
<proteinExistence type="inferred from homology"/>
<dbReference type="GO" id="GO:0005524">
    <property type="term" value="F:ATP binding"/>
    <property type="evidence" value="ECO:0007669"/>
    <property type="project" value="InterPro"/>
</dbReference>
<keyword evidence="1 4" id="KW-0808">Transferase</keyword>
<dbReference type="Pfam" id="PF02685">
    <property type="entry name" value="Glucokinase"/>
    <property type="match status" value="1"/>
</dbReference>
<dbReference type="EMBL" id="FXXQ01000001">
    <property type="protein sequence ID" value="SMX22135.1"/>
    <property type="molecule type" value="Genomic_DNA"/>
</dbReference>
<dbReference type="InterPro" id="IPR003836">
    <property type="entry name" value="Glucokinase"/>
</dbReference>
<gene>
    <name evidence="4" type="primary">glk</name>
    <name evidence="4" type="ORF">BOA8489_00225</name>
</gene>
<dbReference type="CDD" id="cd24008">
    <property type="entry name" value="ASKHA_NBD_GLK"/>
    <property type="match status" value="1"/>
</dbReference>
<keyword evidence="5" id="KW-1185">Reference proteome</keyword>
<dbReference type="SUPFAM" id="SSF53067">
    <property type="entry name" value="Actin-like ATPase domain"/>
    <property type="match status" value="1"/>
</dbReference>
<dbReference type="PANTHER" id="PTHR47690:SF1">
    <property type="entry name" value="GLUCOKINASE"/>
    <property type="match status" value="1"/>
</dbReference>
<evidence type="ECO:0000256" key="1">
    <source>
        <dbReference type="ARBA" id="ARBA00022679"/>
    </source>
</evidence>
<dbReference type="OrthoDB" id="9800595at2"/>
<dbReference type="PANTHER" id="PTHR47690">
    <property type="entry name" value="GLUCOKINASE"/>
    <property type="match status" value="1"/>
</dbReference>
<keyword evidence="2 4" id="KW-0418">Kinase</keyword>
<dbReference type="Gene3D" id="3.30.420.40">
    <property type="match status" value="1"/>
</dbReference>
<dbReference type="GO" id="GO:0004340">
    <property type="term" value="F:glucokinase activity"/>
    <property type="evidence" value="ECO:0007669"/>
    <property type="project" value="UniProtKB-EC"/>
</dbReference>
<accession>A0A238IW98</accession>
<organism evidence="4 5">
    <name type="scientific">Boseongicola aestuarii</name>
    <dbReference type="NCBI Taxonomy" id="1470561"/>
    <lineage>
        <taxon>Bacteria</taxon>
        <taxon>Pseudomonadati</taxon>
        <taxon>Pseudomonadota</taxon>
        <taxon>Alphaproteobacteria</taxon>
        <taxon>Rhodobacterales</taxon>
        <taxon>Paracoccaceae</taxon>
        <taxon>Boseongicola</taxon>
    </lineage>
</organism>
<dbReference type="Proteomes" id="UP000201838">
    <property type="component" value="Unassembled WGS sequence"/>
</dbReference>
<comment type="similarity">
    <text evidence="3">Belongs to the bacterial glucokinase family.</text>
</comment>
<dbReference type="EC" id="2.7.1.2" evidence="4"/>
<evidence type="ECO:0000256" key="2">
    <source>
        <dbReference type="ARBA" id="ARBA00022777"/>
    </source>
</evidence>
<evidence type="ECO:0000313" key="4">
    <source>
        <dbReference type="EMBL" id="SMX22135.1"/>
    </source>
</evidence>
<dbReference type="InterPro" id="IPR043129">
    <property type="entry name" value="ATPase_NBD"/>
</dbReference>
<dbReference type="InterPro" id="IPR050201">
    <property type="entry name" value="Bacterial_glucokinase"/>
</dbReference>
<name>A0A238IW98_9RHOB</name>
<dbReference type="GO" id="GO:0005536">
    <property type="term" value="F:D-glucose binding"/>
    <property type="evidence" value="ECO:0007669"/>
    <property type="project" value="InterPro"/>
</dbReference>
<dbReference type="GO" id="GO:0005829">
    <property type="term" value="C:cytosol"/>
    <property type="evidence" value="ECO:0007669"/>
    <property type="project" value="TreeGrafter"/>
</dbReference>
<dbReference type="RefSeq" id="WP_093972131.1">
    <property type="nucleotide sequence ID" value="NZ_FXXQ01000001.1"/>
</dbReference>